<sequence length="374" mass="40296">MKRWILSIITTLVIWGTGAYGYHYVKDAIPSSLTAASTLIAETSGPAEPASFELKEIISQTQKLVVKIELEDGTLGSGFLYNDKGDIVTNAHVVANATDVKVKTTDSNEFDGKVIGVSTEIDVALVRVPGMEGMDPLPIARERKGEIADEILALGSPLGFQNTVTTGIISGLDRTLDIPPFEYKNLYQISAPIAPGNSGGPLVDGKTGEILGINSAVANQGNIGFSIPITDVLPLIEAWSESPMESLPNISLDSDLLSSEESFTMADHSEYLVAYFYESLNARDFVTAYSLLGSSWQSSLSYEEFRGGYLKTVSVSIDEMTTVKNGSGSTVTAVISAEERGESKTDEKKYKVTYELGYENDQLKILSGEGEEIK</sequence>
<dbReference type="AlphaFoldDB" id="A0A0M2SXP2"/>
<dbReference type="RefSeq" id="WP_046524095.1">
    <property type="nucleotide sequence ID" value="NZ_LAYY01000012.1"/>
</dbReference>
<evidence type="ECO:0000256" key="1">
    <source>
        <dbReference type="ARBA" id="ARBA00022670"/>
    </source>
</evidence>
<dbReference type="InterPro" id="IPR009003">
    <property type="entry name" value="Peptidase_S1_PA"/>
</dbReference>
<evidence type="ECO:0000313" key="5">
    <source>
        <dbReference type="Proteomes" id="UP000034166"/>
    </source>
</evidence>
<reference evidence="4 5" key="1">
    <citation type="submission" date="2015-04" db="EMBL/GenBank/DDBJ databases">
        <title>Taxonomic description and genome sequence of Bacillus campisalis sp. nov., a novel member of the genus Bacillus isolated from solar saltern.</title>
        <authorList>
            <person name="Mathan Kumar R."/>
            <person name="Kaur G."/>
            <person name="Kumar A."/>
            <person name="Singh N.K."/>
            <person name="Kaur N."/>
            <person name="Kumar N."/>
            <person name="Mayilraj S."/>
        </authorList>
    </citation>
    <scope>NUCLEOTIDE SEQUENCE [LARGE SCALE GENOMIC DNA]</scope>
    <source>
        <strain evidence="4 5">SA2-6</strain>
    </source>
</reference>
<dbReference type="SUPFAM" id="SSF50494">
    <property type="entry name" value="Trypsin-like serine proteases"/>
    <property type="match status" value="1"/>
</dbReference>
<dbReference type="Gene3D" id="2.40.10.120">
    <property type="match status" value="1"/>
</dbReference>
<dbReference type="GO" id="GO:0004252">
    <property type="term" value="F:serine-type endopeptidase activity"/>
    <property type="evidence" value="ECO:0007669"/>
    <property type="project" value="InterPro"/>
</dbReference>
<keyword evidence="1" id="KW-0645">Protease</keyword>
<dbReference type="PANTHER" id="PTHR43343:SF3">
    <property type="entry name" value="PROTEASE DO-LIKE 8, CHLOROPLASTIC"/>
    <property type="match status" value="1"/>
</dbReference>
<gene>
    <name evidence="4" type="ORF">WQ57_12430</name>
</gene>
<dbReference type="Pfam" id="PF13365">
    <property type="entry name" value="Trypsin_2"/>
    <property type="match status" value="1"/>
</dbReference>
<dbReference type="InterPro" id="IPR051201">
    <property type="entry name" value="Chloro_Bact_Ser_Proteases"/>
</dbReference>
<evidence type="ECO:0000256" key="2">
    <source>
        <dbReference type="ARBA" id="ARBA00022801"/>
    </source>
</evidence>
<keyword evidence="5" id="KW-1185">Reference proteome</keyword>
<keyword evidence="3" id="KW-0720">Serine protease</keyword>
<evidence type="ECO:0000313" key="4">
    <source>
        <dbReference type="EMBL" id="KKK37757.1"/>
    </source>
</evidence>
<comment type="caution">
    <text evidence="4">The sequence shown here is derived from an EMBL/GenBank/DDBJ whole genome shotgun (WGS) entry which is preliminary data.</text>
</comment>
<dbReference type="EMBL" id="LAYY01000012">
    <property type="protein sequence ID" value="KKK37757.1"/>
    <property type="molecule type" value="Genomic_DNA"/>
</dbReference>
<dbReference type="Proteomes" id="UP000034166">
    <property type="component" value="Unassembled WGS sequence"/>
</dbReference>
<dbReference type="InterPro" id="IPR001940">
    <property type="entry name" value="Peptidase_S1C"/>
</dbReference>
<name>A0A0M2SXP2_9BACI</name>
<dbReference type="PANTHER" id="PTHR43343">
    <property type="entry name" value="PEPTIDASE S12"/>
    <property type="match status" value="1"/>
</dbReference>
<accession>A0A0M2SXP2</accession>
<proteinExistence type="predicted"/>
<keyword evidence="2" id="KW-0378">Hydrolase</keyword>
<protein>
    <submittedName>
        <fullName evidence="4">Peptidase S1</fullName>
    </submittedName>
</protein>
<organism evidence="4 5">
    <name type="scientific">Mesobacillus campisalis</name>
    <dbReference type="NCBI Taxonomy" id="1408103"/>
    <lineage>
        <taxon>Bacteria</taxon>
        <taxon>Bacillati</taxon>
        <taxon>Bacillota</taxon>
        <taxon>Bacilli</taxon>
        <taxon>Bacillales</taxon>
        <taxon>Bacillaceae</taxon>
        <taxon>Mesobacillus</taxon>
    </lineage>
</organism>
<dbReference type="PATRIC" id="fig|1408103.3.peg.2799"/>
<dbReference type="GO" id="GO:0006508">
    <property type="term" value="P:proteolysis"/>
    <property type="evidence" value="ECO:0007669"/>
    <property type="project" value="UniProtKB-KW"/>
</dbReference>
<dbReference type="PRINTS" id="PR00834">
    <property type="entry name" value="PROTEASES2C"/>
</dbReference>
<dbReference type="OrthoDB" id="189537at2"/>
<evidence type="ECO:0000256" key="3">
    <source>
        <dbReference type="ARBA" id="ARBA00022825"/>
    </source>
</evidence>